<dbReference type="SUPFAM" id="SSF49401">
    <property type="entry name" value="Bacterial adhesins"/>
    <property type="match status" value="1"/>
</dbReference>
<reference evidence="7 8" key="1">
    <citation type="submission" date="2017-04" db="EMBL/GenBank/DDBJ databases">
        <title>Presence of VIM-2 positive Pseudomonas species in chickens and their surrounding environment.</title>
        <authorList>
            <person name="Zhang R."/>
        </authorList>
    </citation>
    <scope>NUCLEOTIDE SEQUENCE [LARGE SCALE GENOMIC DNA]</scope>
    <source>
        <strain evidence="7 8">DZ-C18</strain>
    </source>
</reference>
<proteinExistence type="inferred from homology"/>
<dbReference type="GO" id="GO:0043709">
    <property type="term" value="P:cell adhesion involved in single-species biofilm formation"/>
    <property type="evidence" value="ECO:0007669"/>
    <property type="project" value="TreeGrafter"/>
</dbReference>
<evidence type="ECO:0000259" key="6">
    <source>
        <dbReference type="Pfam" id="PF00419"/>
    </source>
</evidence>
<evidence type="ECO:0000256" key="5">
    <source>
        <dbReference type="SAM" id="SignalP"/>
    </source>
</evidence>
<feature type="chain" id="PRO_5012213737" description="Fimbrial-type adhesion domain-containing protein" evidence="5">
    <location>
        <begin position="20"/>
        <end position="176"/>
    </location>
</feature>
<evidence type="ECO:0000256" key="1">
    <source>
        <dbReference type="ARBA" id="ARBA00004561"/>
    </source>
</evidence>
<evidence type="ECO:0000313" key="8">
    <source>
        <dbReference type="Proteomes" id="UP000193675"/>
    </source>
</evidence>
<feature type="domain" description="Fimbrial-type adhesion" evidence="6">
    <location>
        <begin position="26"/>
        <end position="173"/>
    </location>
</feature>
<evidence type="ECO:0000256" key="2">
    <source>
        <dbReference type="ARBA" id="ARBA00006671"/>
    </source>
</evidence>
<dbReference type="Gene3D" id="2.60.40.1090">
    <property type="entry name" value="Fimbrial-type adhesion domain"/>
    <property type="match status" value="1"/>
</dbReference>
<comment type="subcellular location">
    <subcellularLocation>
        <location evidence="1">Fimbrium</location>
    </subcellularLocation>
</comment>
<evidence type="ECO:0000313" key="7">
    <source>
        <dbReference type="EMBL" id="ORL66293.1"/>
    </source>
</evidence>
<protein>
    <recommendedName>
        <fullName evidence="6">Fimbrial-type adhesion domain-containing protein</fullName>
    </recommendedName>
</protein>
<dbReference type="InterPro" id="IPR008966">
    <property type="entry name" value="Adhesion_dom_sf"/>
</dbReference>
<comment type="similarity">
    <text evidence="2">Belongs to the fimbrial protein family.</text>
</comment>
<keyword evidence="4" id="KW-0281">Fimbrium</keyword>
<feature type="signal peptide" evidence="5">
    <location>
        <begin position="1"/>
        <end position="19"/>
    </location>
</feature>
<comment type="caution">
    <text evidence="7">The sequence shown here is derived from an EMBL/GenBank/DDBJ whole genome shotgun (WGS) entry which is preliminary data.</text>
</comment>
<dbReference type="RefSeq" id="WP_084855007.1">
    <property type="nucleotide sequence ID" value="NZ_NBWC01000007.1"/>
</dbReference>
<sequence>MKQAFMALALGLASSSAFASTGGGNIQFKGEIYDGGTCPIEVIGPGGVKGSVDFEKLSTSVFMSSGVASAPKNFQLKVDRGDPTCSDASLTKAKFTFTSKEPSPGTNLFGIKSDADSATGLGIRIKDHTNTALQPGTENEYDIGTGLFNYSAELVSTGSVGEGRVLGDIDITVELI</sequence>
<organism evidence="7 8">
    <name type="scientific">Pseudomonas putida</name>
    <name type="common">Arthrobacter siderocapsulatus</name>
    <dbReference type="NCBI Taxonomy" id="303"/>
    <lineage>
        <taxon>Bacteria</taxon>
        <taxon>Pseudomonadati</taxon>
        <taxon>Pseudomonadota</taxon>
        <taxon>Gammaproteobacteria</taxon>
        <taxon>Pseudomonadales</taxon>
        <taxon>Pseudomonadaceae</taxon>
        <taxon>Pseudomonas</taxon>
    </lineage>
</organism>
<evidence type="ECO:0000256" key="4">
    <source>
        <dbReference type="ARBA" id="ARBA00023263"/>
    </source>
</evidence>
<dbReference type="InterPro" id="IPR050263">
    <property type="entry name" value="Bact_Fimbrial_Adh_Pro"/>
</dbReference>
<dbReference type="Proteomes" id="UP000193675">
    <property type="component" value="Unassembled WGS sequence"/>
</dbReference>
<dbReference type="GO" id="GO:0009289">
    <property type="term" value="C:pilus"/>
    <property type="evidence" value="ECO:0007669"/>
    <property type="project" value="UniProtKB-SubCell"/>
</dbReference>
<dbReference type="EMBL" id="NBWC01000007">
    <property type="protein sequence ID" value="ORL66293.1"/>
    <property type="molecule type" value="Genomic_DNA"/>
</dbReference>
<dbReference type="Pfam" id="PF00419">
    <property type="entry name" value="Fimbrial"/>
    <property type="match status" value="1"/>
</dbReference>
<name>A0A1X1A319_PSEPU</name>
<gene>
    <name evidence="7" type="ORF">B7H17_05985</name>
</gene>
<evidence type="ECO:0000256" key="3">
    <source>
        <dbReference type="ARBA" id="ARBA00022729"/>
    </source>
</evidence>
<dbReference type="PANTHER" id="PTHR33420:SF12">
    <property type="entry name" value="FIMBRIN-LIKE PROTEIN FIMI-RELATED"/>
    <property type="match status" value="1"/>
</dbReference>
<accession>A0A1X1A319</accession>
<dbReference type="OrthoDB" id="7031916at2"/>
<dbReference type="PANTHER" id="PTHR33420">
    <property type="entry name" value="FIMBRIAL SUBUNIT ELFA-RELATED"/>
    <property type="match status" value="1"/>
</dbReference>
<dbReference type="AlphaFoldDB" id="A0A1X1A319"/>
<dbReference type="InterPro" id="IPR000259">
    <property type="entry name" value="Adhesion_dom_fimbrial"/>
</dbReference>
<keyword evidence="3 5" id="KW-0732">Signal</keyword>
<dbReference type="InterPro" id="IPR036937">
    <property type="entry name" value="Adhesion_dom_fimbrial_sf"/>
</dbReference>